<feature type="domain" description="AB hydrolase-1" evidence="7">
    <location>
        <begin position="148"/>
        <end position="357"/>
    </location>
</feature>
<feature type="active site" evidence="5">
    <location>
        <position position="377"/>
    </location>
</feature>
<accession>A0A7W2ES57</accession>
<feature type="chain" id="PRO_5031377553" description="Probable acyltransferase" evidence="6">
    <location>
        <begin position="26"/>
        <end position="397"/>
    </location>
</feature>
<feature type="active site" description="Nucleophile" evidence="5">
    <location>
        <position position="179"/>
    </location>
</feature>
<proteinExistence type="inferred from homology"/>
<evidence type="ECO:0000256" key="6">
    <source>
        <dbReference type="SAM" id="SignalP"/>
    </source>
</evidence>
<protein>
    <recommendedName>
        <fullName evidence="4">Probable acyltransferase</fullName>
        <ecNumber evidence="4">2.3.1.-</ecNumber>
    </recommendedName>
</protein>
<comment type="subunit">
    <text evidence="4">Homodimer.</text>
</comment>
<evidence type="ECO:0000256" key="2">
    <source>
        <dbReference type="ARBA" id="ARBA00023167"/>
    </source>
</evidence>
<name>A0A7W2ES57_9BURK</name>
<dbReference type="EC" id="2.3.1.-" evidence="4"/>
<gene>
    <name evidence="8" type="ORF">H3H37_11245</name>
</gene>
<evidence type="ECO:0000256" key="5">
    <source>
        <dbReference type="PIRSR" id="PIRSR000443-1"/>
    </source>
</evidence>
<keyword evidence="1 4" id="KW-0808">Transferase</keyword>
<dbReference type="AlphaFoldDB" id="A0A7W2ES57"/>
<evidence type="ECO:0000256" key="4">
    <source>
        <dbReference type="HAMAP-Rule" id="MF_00296"/>
    </source>
</evidence>
<dbReference type="PIRSF" id="PIRSF000443">
    <property type="entry name" value="Homoser_Ac_trans"/>
    <property type="match status" value="1"/>
</dbReference>
<comment type="similarity">
    <text evidence="4">Belongs to the AB hydrolase superfamily. MetX family.</text>
</comment>
<dbReference type="InterPro" id="IPR008220">
    <property type="entry name" value="HAT_MetX-like"/>
</dbReference>
<dbReference type="NCBIfam" id="NF005262">
    <property type="entry name" value="PRK06765.1"/>
    <property type="match status" value="1"/>
</dbReference>
<keyword evidence="4" id="KW-0028">Amino-acid biosynthesis</keyword>
<dbReference type="GO" id="GO:0009086">
    <property type="term" value="P:methionine biosynthetic process"/>
    <property type="evidence" value="ECO:0007669"/>
    <property type="project" value="UniProtKB-KW"/>
</dbReference>
<dbReference type="EMBL" id="JACEZT010000006">
    <property type="protein sequence ID" value="MBA5637629.1"/>
    <property type="molecule type" value="Genomic_DNA"/>
</dbReference>
<comment type="caution">
    <text evidence="4">Lacks conserved residue(s) required for the propagation of feature annotation.</text>
</comment>
<dbReference type="GO" id="GO:0009092">
    <property type="term" value="P:homoserine metabolic process"/>
    <property type="evidence" value="ECO:0007669"/>
    <property type="project" value="TreeGrafter"/>
</dbReference>
<dbReference type="GO" id="GO:0005737">
    <property type="term" value="C:cytoplasm"/>
    <property type="evidence" value="ECO:0007669"/>
    <property type="project" value="UniProtKB-SubCell"/>
</dbReference>
<keyword evidence="6" id="KW-0732">Signal</keyword>
<evidence type="ECO:0000313" key="8">
    <source>
        <dbReference type="EMBL" id="MBA5637629.1"/>
    </source>
</evidence>
<keyword evidence="2" id="KW-0486">Methionine biosynthesis</keyword>
<feature type="active site" evidence="4 5">
    <location>
        <position position="344"/>
    </location>
</feature>
<dbReference type="InterPro" id="IPR029058">
    <property type="entry name" value="AB_hydrolase_fold"/>
</dbReference>
<evidence type="ECO:0000259" key="7">
    <source>
        <dbReference type="Pfam" id="PF00561"/>
    </source>
</evidence>
<dbReference type="Gene3D" id="1.10.1740.110">
    <property type="match status" value="1"/>
</dbReference>
<evidence type="ECO:0000256" key="1">
    <source>
        <dbReference type="ARBA" id="ARBA00022679"/>
    </source>
</evidence>
<organism evidence="8 9">
    <name type="scientific">Rugamonas brunnea</name>
    <dbReference type="NCBI Taxonomy" id="2758569"/>
    <lineage>
        <taxon>Bacteria</taxon>
        <taxon>Pseudomonadati</taxon>
        <taxon>Pseudomonadota</taxon>
        <taxon>Betaproteobacteria</taxon>
        <taxon>Burkholderiales</taxon>
        <taxon>Oxalobacteraceae</taxon>
        <taxon>Telluria group</taxon>
        <taxon>Rugamonas</taxon>
    </lineage>
</organism>
<dbReference type="Pfam" id="PF00561">
    <property type="entry name" value="Abhydrolase_1"/>
    <property type="match status" value="1"/>
</dbReference>
<dbReference type="HAMAP" id="MF_00296">
    <property type="entry name" value="MetX_acyltransf"/>
    <property type="match status" value="1"/>
</dbReference>
<dbReference type="PANTHER" id="PTHR32268">
    <property type="entry name" value="HOMOSERINE O-ACETYLTRANSFERASE"/>
    <property type="match status" value="1"/>
</dbReference>
<dbReference type="RefSeq" id="WP_182162407.1">
    <property type="nucleotide sequence ID" value="NZ_JACEZT010000006.1"/>
</dbReference>
<reference evidence="8 9" key="1">
    <citation type="submission" date="2020-07" db="EMBL/GenBank/DDBJ databases">
        <title>Novel species isolated from subtropical streams in China.</title>
        <authorList>
            <person name="Lu H."/>
        </authorList>
    </citation>
    <scope>NUCLEOTIDE SEQUENCE [LARGE SCALE GENOMIC DNA]</scope>
    <source>
        <strain evidence="8 9">LX20W</strain>
    </source>
</reference>
<keyword evidence="9" id="KW-1185">Reference proteome</keyword>
<dbReference type="GO" id="GO:0004414">
    <property type="term" value="F:homoserine O-acetyltransferase activity"/>
    <property type="evidence" value="ECO:0007669"/>
    <property type="project" value="TreeGrafter"/>
</dbReference>
<dbReference type="PANTHER" id="PTHR32268:SF11">
    <property type="entry name" value="HOMOSERINE O-ACETYLTRANSFERASE"/>
    <property type="match status" value="1"/>
</dbReference>
<feature type="signal peptide" evidence="6">
    <location>
        <begin position="1"/>
        <end position="25"/>
    </location>
</feature>
<keyword evidence="3 4" id="KW-0012">Acyltransferase</keyword>
<sequence length="397" mass="42709">MRTLNRLAVFALAVAGLCGARSAWSYDQLVEKKTFTLPALTTVGGKTIKQVKVGYETYGTLNAEGSNAIFIPHYFSGTSHAAGKYAATDPAPGYWDALIGPGKPLDTDKYFIVSADNLVNLNVKDPHVVTTGPASINPDTGKPYGMTFPIVTFRDSVNVHKALVDALGVKHLQAVIGASGGSMLTMEWAASYPELVERAIPVIPGGVAFNPYAVEVASVWASAVTSDPKWNHGDYYGKEEPLQGVAEAMKMVSLSSRHYGWADRTFGRKPAQAGHEPIDSWDNLYAIEATFNAGAAAAAKRTDANSLLYTIKANQLFSVYQAADLQQGLQRIKARVLFIPADSDLLLFPDYSRQAMALLRAQGKQAEIFELHGDGGHLDGITQIMQAGPAIRAFLSK</sequence>
<dbReference type="Proteomes" id="UP000534388">
    <property type="component" value="Unassembled WGS sequence"/>
</dbReference>
<comment type="subcellular location">
    <subcellularLocation>
        <location evidence="4">Cytoplasm</location>
    </subcellularLocation>
</comment>
<comment type="caution">
    <text evidence="8">The sequence shown here is derived from an EMBL/GenBank/DDBJ whole genome shotgun (WGS) entry which is preliminary data.</text>
</comment>
<dbReference type="Gene3D" id="3.40.50.1820">
    <property type="entry name" value="alpha/beta hydrolase"/>
    <property type="match status" value="1"/>
</dbReference>
<dbReference type="SUPFAM" id="SSF53474">
    <property type="entry name" value="alpha/beta-Hydrolases"/>
    <property type="match status" value="1"/>
</dbReference>
<evidence type="ECO:0000313" key="9">
    <source>
        <dbReference type="Proteomes" id="UP000534388"/>
    </source>
</evidence>
<keyword evidence="4" id="KW-0963">Cytoplasm</keyword>
<dbReference type="InterPro" id="IPR000073">
    <property type="entry name" value="AB_hydrolase_1"/>
</dbReference>
<evidence type="ECO:0000256" key="3">
    <source>
        <dbReference type="ARBA" id="ARBA00023315"/>
    </source>
</evidence>